<evidence type="ECO:0000259" key="5">
    <source>
        <dbReference type="PROSITE" id="PS50977"/>
    </source>
</evidence>
<dbReference type="PANTHER" id="PTHR30055">
    <property type="entry name" value="HTH-TYPE TRANSCRIPTIONAL REGULATOR RUTR"/>
    <property type="match status" value="1"/>
</dbReference>
<reference evidence="6 7" key="1">
    <citation type="submission" date="2020-10" db="EMBL/GenBank/DDBJ databases">
        <title>Myceligenerans pegani sp. nov., an endophytic actinomycete isolated from Peganum harmala L. in Xinjiang, China.</title>
        <authorList>
            <person name="Xin L."/>
        </authorList>
    </citation>
    <scope>NUCLEOTIDE SEQUENCE [LARGE SCALE GENOMIC DNA]</scope>
    <source>
        <strain evidence="6 7">TRM65318</strain>
    </source>
</reference>
<dbReference type="PANTHER" id="PTHR30055:SF234">
    <property type="entry name" value="HTH-TYPE TRANSCRIPTIONAL REGULATOR BETI"/>
    <property type="match status" value="1"/>
</dbReference>
<dbReference type="PROSITE" id="PS50977">
    <property type="entry name" value="HTH_TETR_2"/>
    <property type="match status" value="1"/>
</dbReference>
<evidence type="ECO:0000313" key="6">
    <source>
        <dbReference type="EMBL" id="MBE1877596.1"/>
    </source>
</evidence>
<feature type="DNA-binding region" description="H-T-H motif" evidence="4">
    <location>
        <begin position="82"/>
        <end position="101"/>
    </location>
</feature>
<dbReference type="SUPFAM" id="SSF48498">
    <property type="entry name" value="Tetracyclin repressor-like, C-terminal domain"/>
    <property type="match status" value="1"/>
</dbReference>
<organism evidence="6 7">
    <name type="scientific">Myceligenerans pegani</name>
    <dbReference type="NCBI Taxonomy" id="2776917"/>
    <lineage>
        <taxon>Bacteria</taxon>
        <taxon>Bacillati</taxon>
        <taxon>Actinomycetota</taxon>
        <taxon>Actinomycetes</taxon>
        <taxon>Micrococcales</taxon>
        <taxon>Promicromonosporaceae</taxon>
        <taxon>Myceligenerans</taxon>
    </lineage>
</organism>
<comment type="caution">
    <text evidence="6">The sequence shown here is derived from an EMBL/GenBank/DDBJ whole genome shotgun (WGS) entry which is preliminary data.</text>
</comment>
<dbReference type="SUPFAM" id="SSF46689">
    <property type="entry name" value="Homeodomain-like"/>
    <property type="match status" value="1"/>
</dbReference>
<dbReference type="InterPro" id="IPR036271">
    <property type="entry name" value="Tet_transcr_reg_TetR-rel_C_sf"/>
</dbReference>
<protein>
    <submittedName>
        <fullName evidence="6">TetR family transcriptional regulator</fullName>
    </submittedName>
</protein>
<name>A0ABR9N302_9MICO</name>
<keyword evidence="7" id="KW-1185">Reference proteome</keyword>
<accession>A0ABR9N302</accession>
<dbReference type="EMBL" id="JADAQT010000105">
    <property type="protein sequence ID" value="MBE1877596.1"/>
    <property type="molecule type" value="Genomic_DNA"/>
</dbReference>
<keyword evidence="2 4" id="KW-0238">DNA-binding</keyword>
<dbReference type="InterPro" id="IPR001647">
    <property type="entry name" value="HTH_TetR"/>
</dbReference>
<evidence type="ECO:0000256" key="3">
    <source>
        <dbReference type="ARBA" id="ARBA00023163"/>
    </source>
</evidence>
<feature type="domain" description="HTH tetR-type" evidence="5">
    <location>
        <begin position="59"/>
        <end position="119"/>
    </location>
</feature>
<keyword evidence="3" id="KW-0804">Transcription</keyword>
<sequence length="290" mass="31123">MRTVLIVARTVFESRPSPILRLSRRRRSIAARARTREWERPPATGGITIRSDSTPFHAGLTPGRVIDAALSLTAQSHLLAWSVRDLAAALGVVPSVIYHHVGGKDAVARGVVERILDDVEAPATGTSWQAWFRELLTSIHPILRRYPGTASWLLMHGPAFPGITPVIDAGIAALEEAGFGDRVGLAYSVLLNNALLTISVGDERLRHEADSPRDHRAMMHDFQANTSGSPGVDALLDSMIRPLTGDPDTAAARVEEYYRFVVDVTIAGLEARLPGASTAAPSRSAAAPPG</sequence>
<evidence type="ECO:0000256" key="2">
    <source>
        <dbReference type="ARBA" id="ARBA00023125"/>
    </source>
</evidence>
<dbReference type="Gene3D" id="1.10.357.10">
    <property type="entry name" value="Tetracycline Repressor, domain 2"/>
    <property type="match status" value="1"/>
</dbReference>
<dbReference type="Proteomes" id="UP000625527">
    <property type="component" value="Unassembled WGS sequence"/>
</dbReference>
<proteinExistence type="predicted"/>
<evidence type="ECO:0000256" key="1">
    <source>
        <dbReference type="ARBA" id="ARBA00023015"/>
    </source>
</evidence>
<keyword evidence="1" id="KW-0805">Transcription regulation</keyword>
<evidence type="ECO:0000313" key="7">
    <source>
        <dbReference type="Proteomes" id="UP000625527"/>
    </source>
</evidence>
<gene>
    <name evidence="6" type="ORF">IHE71_18060</name>
</gene>
<dbReference type="InterPro" id="IPR009057">
    <property type="entry name" value="Homeodomain-like_sf"/>
</dbReference>
<dbReference type="InterPro" id="IPR050109">
    <property type="entry name" value="HTH-type_TetR-like_transc_reg"/>
</dbReference>
<evidence type="ECO:0000256" key="4">
    <source>
        <dbReference type="PROSITE-ProRule" id="PRU00335"/>
    </source>
</evidence>